<gene>
    <name evidence="3 4" type="primary">rpsP</name>
    <name evidence="4" type="ORF">GCM10011505_36720</name>
</gene>
<organism evidence="4 5">
    <name type="scientific">Tistrella bauzanensis</name>
    <dbReference type="NCBI Taxonomy" id="657419"/>
    <lineage>
        <taxon>Bacteria</taxon>
        <taxon>Pseudomonadati</taxon>
        <taxon>Pseudomonadota</taxon>
        <taxon>Alphaproteobacteria</taxon>
        <taxon>Geminicoccales</taxon>
        <taxon>Geminicoccaceae</taxon>
        <taxon>Tistrella</taxon>
    </lineage>
</organism>
<keyword evidence="5" id="KW-1185">Reference proteome</keyword>
<protein>
    <recommendedName>
        <fullName evidence="3">Small ribosomal subunit protein bS16</fullName>
    </recommendedName>
</protein>
<dbReference type="NCBIfam" id="TIGR00002">
    <property type="entry name" value="S16"/>
    <property type="match status" value="1"/>
</dbReference>
<dbReference type="GO" id="GO:0005840">
    <property type="term" value="C:ribosome"/>
    <property type="evidence" value="ECO:0007669"/>
    <property type="project" value="UniProtKB-KW"/>
</dbReference>
<dbReference type="SUPFAM" id="SSF54565">
    <property type="entry name" value="Ribosomal protein S16"/>
    <property type="match status" value="1"/>
</dbReference>
<proteinExistence type="inferred from homology"/>
<dbReference type="InterPro" id="IPR000307">
    <property type="entry name" value="Ribosomal_bS16"/>
</dbReference>
<comment type="caution">
    <text evidence="4">The sequence shown here is derived from an EMBL/GenBank/DDBJ whole genome shotgun (WGS) entry which is preliminary data.</text>
</comment>
<sequence>MSVKIRLTRLGAKKSPVYRIVVANSRNARDGAYIEKIGIYNPLAAKEDPSRVVLNIERAQYWVACGAQPTDRVARFLAAAGIVTKTERNNPKKGAPKAKAQERLKEAAAARAAAEAAAAESAGAEA</sequence>
<name>A0ABQ1IUH0_9PROT</name>
<dbReference type="PANTHER" id="PTHR12919:SF20">
    <property type="entry name" value="SMALL RIBOSOMAL SUBUNIT PROTEIN BS16M"/>
    <property type="match status" value="1"/>
</dbReference>
<dbReference type="RefSeq" id="WP_188580533.1">
    <property type="nucleotide sequence ID" value="NZ_BMDZ01000050.1"/>
</dbReference>
<dbReference type="PROSITE" id="PS00732">
    <property type="entry name" value="RIBOSOMAL_S16"/>
    <property type="match status" value="1"/>
</dbReference>
<dbReference type="PANTHER" id="PTHR12919">
    <property type="entry name" value="30S RIBOSOMAL PROTEIN S16"/>
    <property type="match status" value="1"/>
</dbReference>
<reference evidence="5" key="1">
    <citation type="journal article" date="2019" name="Int. J. Syst. Evol. Microbiol.">
        <title>The Global Catalogue of Microorganisms (GCM) 10K type strain sequencing project: providing services to taxonomists for standard genome sequencing and annotation.</title>
        <authorList>
            <consortium name="The Broad Institute Genomics Platform"/>
            <consortium name="The Broad Institute Genome Sequencing Center for Infectious Disease"/>
            <person name="Wu L."/>
            <person name="Ma J."/>
        </authorList>
    </citation>
    <scope>NUCLEOTIDE SEQUENCE [LARGE SCALE GENOMIC DNA]</scope>
    <source>
        <strain evidence="5">CGMCC 1.10188</strain>
    </source>
</reference>
<dbReference type="Gene3D" id="3.30.1320.10">
    <property type="match status" value="1"/>
</dbReference>
<evidence type="ECO:0000313" key="5">
    <source>
        <dbReference type="Proteomes" id="UP000603352"/>
    </source>
</evidence>
<dbReference type="Pfam" id="PF00886">
    <property type="entry name" value="Ribosomal_S16"/>
    <property type="match status" value="1"/>
</dbReference>
<accession>A0ABQ1IUH0</accession>
<dbReference type="HAMAP" id="MF_00385">
    <property type="entry name" value="Ribosomal_bS16"/>
    <property type="match status" value="1"/>
</dbReference>
<keyword evidence="1 3" id="KW-0689">Ribosomal protein</keyword>
<comment type="similarity">
    <text evidence="3">Belongs to the bacterial ribosomal protein bS16 family.</text>
</comment>
<dbReference type="EMBL" id="BMDZ01000050">
    <property type="protein sequence ID" value="GGB52365.1"/>
    <property type="molecule type" value="Genomic_DNA"/>
</dbReference>
<dbReference type="Proteomes" id="UP000603352">
    <property type="component" value="Unassembled WGS sequence"/>
</dbReference>
<dbReference type="InterPro" id="IPR023803">
    <property type="entry name" value="Ribosomal_bS16_dom_sf"/>
</dbReference>
<evidence type="ECO:0000256" key="2">
    <source>
        <dbReference type="ARBA" id="ARBA00023274"/>
    </source>
</evidence>
<dbReference type="InterPro" id="IPR020592">
    <property type="entry name" value="Ribosomal_bS16_CS"/>
</dbReference>
<keyword evidence="2 3" id="KW-0687">Ribonucleoprotein</keyword>
<evidence type="ECO:0000313" key="4">
    <source>
        <dbReference type="EMBL" id="GGB52365.1"/>
    </source>
</evidence>
<evidence type="ECO:0000256" key="1">
    <source>
        <dbReference type="ARBA" id="ARBA00022980"/>
    </source>
</evidence>
<evidence type="ECO:0000256" key="3">
    <source>
        <dbReference type="HAMAP-Rule" id="MF_00385"/>
    </source>
</evidence>